<reference evidence="1 2" key="1">
    <citation type="submission" date="2019-10" db="EMBL/GenBank/DDBJ databases">
        <title>Dictyobacter vulcani sp. nov., within the class Ktedonobacteria, isolated from soil of volcanic Mt. Zao.</title>
        <authorList>
            <person name="Zheng Y."/>
            <person name="Wang C.M."/>
            <person name="Sakai Y."/>
            <person name="Abe K."/>
            <person name="Yokota A."/>
            <person name="Yabe S."/>
        </authorList>
    </citation>
    <scope>NUCLEOTIDE SEQUENCE [LARGE SCALE GENOMIC DNA]</scope>
    <source>
        <strain evidence="1 2">W12</strain>
    </source>
</reference>
<evidence type="ECO:0008006" key="3">
    <source>
        <dbReference type="Google" id="ProtNLM"/>
    </source>
</evidence>
<comment type="caution">
    <text evidence="1">The sequence shown here is derived from an EMBL/GenBank/DDBJ whole genome shotgun (WGS) entry which is preliminary data.</text>
</comment>
<evidence type="ECO:0000313" key="1">
    <source>
        <dbReference type="EMBL" id="GER89731.1"/>
    </source>
</evidence>
<dbReference type="InterPro" id="IPR001646">
    <property type="entry name" value="5peptide_repeat"/>
</dbReference>
<dbReference type="RefSeq" id="WP_162005397.1">
    <property type="nucleotide sequence ID" value="NZ_BKZW01000002.1"/>
</dbReference>
<dbReference type="InterPro" id="IPR051082">
    <property type="entry name" value="Pentapeptide-BTB/POZ_domain"/>
</dbReference>
<dbReference type="PANTHER" id="PTHR14136">
    <property type="entry name" value="BTB_POZ DOMAIN-CONTAINING PROTEIN KCTD9"/>
    <property type="match status" value="1"/>
</dbReference>
<dbReference type="SUPFAM" id="SSF141571">
    <property type="entry name" value="Pentapeptide repeat-like"/>
    <property type="match status" value="1"/>
</dbReference>
<dbReference type="Gene3D" id="2.160.20.80">
    <property type="entry name" value="E3 ubiquitin-protein ligase SopA"/>
    <property type="match status" value="1"/>
</dbReference>
<dbReference type="PANTHER" id="PTHR14136:SF17">
    <property type="entry name" value="BTB_POZ DOMAIN-CONTAINING PROTEIN KCTD9"/>
    <property type="match status" value="1"/>
</dbReference>
<gene>
    <name evidence="1" type="ORF">KDW_38930</name>
</gene>
<dbReference type="Pfam" id="PF00805">
    <property type="entry name" value="Pentapeptide"/>
    <property type="match status" value="2"/>
</dbReference>
<dbReference type="Proteomes" id="UP000326912">
    <property type="component" value="Unassembled WGS sequence"/>
</dbReference>
<name>A0A5J4KTE3_9CHLR</name>
<accession>A0A5J4KTE3</accession>
<dbReference type="EMBL" id="BKZW01000002">
    <property type="protein sequence ID" value="GER89731.1"/>
    <property type="molecule type" value="Genomic_DNA"/>
</dbReference>
<evidence type="ECO:0000313" key="2">
    <source>
        <dbReference type="Proteomes" id="UP000326912"/>
    </source>
</evidence>
<proteinExistence type="predicted"/>
<dbReference type="AlphaFoldDB" id="A0A5J4KTE3"/>
<keyword evidence="2" id="KW-1185">Reference proteome</keyword>
<sequence length="361" mass="40884">MANLEHVEMLYQGVVSWNEWRIENPNVVPDLRGVDLSGIDLSLESHLANLYNRYQVGGSIQERLWRERQLHQSMLRRKAMRKARSSGINLSGAMMSRVNLGGANLYKADLSGADLTEANLRCAFLTECDLNHADLSGSDLGRAAFTGADLSYANLTGCFIYAISAWDVTLDHTIQSNLVITRPFQSSITVDNIEVAQFIYLLLSNEKIRHVIDTITAKMVLILGRFTKERKEVLDAIRDELRQNDYLPVIFDFEKSDSHDLTQTVSTLAQLAHFIIADLTDPSSIPYEMATIVPNCFVPVQPLILRGKHEFAMFKDLRLRYHWVLPTYRYADKEGLLASIRKSVIKPAEQKARELVELKNG</sequence>
<organism evidence="1 2">
    <name type="scientific">Dictyobacter vulcani</name>
    <dbReference type="NCBI Taxonomy" id="2607529"/>
    <lineage>
        <taxon>Bacteria</taxon>
        <taxon>Bacillati</taxon>
        <taxon>Chloroflexota</taxon>
        <taxon>Ktedonobacteria</taxon>
        <taxon>Ktedonobacterales</taxon>
        <taxon>Dictyobacteraceae</taxon>
        <taxon>Dictyobacter</taxon>
    </lineage>
</organism>
<protein>
    <recommendedName>
        <fullName evidence="3">Pentapeptide repeat-containing protein</fullName>
    </recommendedName>
</protein>